<dbReference type="Proteomes" id="UP000016543">
    <property type="component" value="Unassembled WGS sequence"/>
</dbReference>
<dbReference type="PROSITE" id="PS51257">
    <property type="entry name" value="PROKAR_LIPOPROTEIN"/>
    <property type="match status" value="1"/>
</dbReference>
<keyword evidence="1" id="KW-0175">Coiled coil</keyword>
<proteinExistence type="predicted"/>
<organism evidence="2 3">
    <name type="scientific">Idiomarina baltica OS145</name>
    <dbReference type="NCBI Taxonomy" id="314276"/>
    <lineage>
        <taxon>Bacteria</taxon>
        <taxon>Pseudomonadati</taxon>
        <taxon>Pseudomonadota</taxon>
        <taxon>Gammaproteobacteria</taxon>
        <taxon>Alteromonadales</taxon>
        <taxon>Idiomarinaceae</taxon>
        <taxon>Idiomarina</taxon>
    </lineage>
</organism>
<evidence type="ECO:0008006" key="4">
    <source>
        <dbReference type="Google" id="ProtNLM"/>
    </source>
</evidence>
<dbReference type="InterPro" id="IPR021372">
    <property type="entry name" value="DUF2989"/>
</dbReference>
<name>A0ABP2CNU5_9GAMM</name>
<evidence type="ECO:0000256" key="1">
    <source>
        <dbReference type="SAM" id="Coils"/>
    </source>
</evidence>
<dbReference type="RefSeq" id="WP_006955831.1">
    <property type="nucleotide sequence ID" value="NZ_CH672406.1"/>
</dbReference>
<sequence length="275" mass="31948">MKYGYIIGVCSVVLASLVVGCGDRPITVREACNSDPTMCSDLNQDNWCNAERRQLILTRYSHKMNPSAESKYYLLKDLQNYSQCIELASAIEHKKLKEKQSHRIEAYINSLRNIEKRAQETRQSEHPLLLYWHWANRNNQAALKRLLALEGAPIMQTSELQFALATYYAKENTDKMLAYLYRALRLYQPGQRFNVEIPESLATYYLNQGAVDKAYVWSLVAVNFKSKVLDVEQLDDIFTQPDERKKQLRDIADRLTDRITEGRFNLRPDWSVPTN</sequence>
<protein>
    <recommendedName>
        <fullName evidence="4">DUF2989 domain-containing protein</fullName>
    </recommendedName>
</protein>
<accession>A0ABP2CNU5</accession>
<reference evidence="2 3" key="1">
    <citation type="submission" date="2006-01" db="EMBL/GenBank/DDBJ databases">
        <authorList>
            <person name="Brettar I."/>
            <person name="Hofle M."/>
            <person name="Ferriera S."/>
            <person name="Johnson J."/>
            <person name="Kravitz S."/>
            <person name="Halpern A."/>
            <person name="Remington K."/>
            <person name="Beeson K."/>
            <person name="Tran B."/>
            <person name="Rogers Y.-H."/>
            <person name="Friedman R."/>
            <person name="Venter J.C."/>
        </authorList>
    </citation>
    <scope>NUCLEOTIDE SEQUENCE [LARGE SCALE GENOMIC DNA]</scope>
    <source>
        <strain evidence="2 3">OS145</strain>
    </source>
</reference>
<dbReference type="Pfam" id="PF11207">
    <property type="entry name" value="DUF2989"/>
    <property type="match status" value="1"/>
</dbReference>
<comment type="caution">
    <text evidence="2">The sequence shown here is derived from an EMBL/GenBank/DDBJ whole genome shotgun (WGS) entry which is preliminary data.</text>
</comment>
<keyword evidence="3" id="KW-1185">Reference proteome</keyword>
<gene>
    <name evidence="2" type="ORF">OS145_06297</name>
</gene>
<evidence type="ECO:0000313" key="3">
    <source>
        <dbReference type="Proteomes" id="UP000016543"/>
    </source>
</evidence>
<feature type="coiled-coil region" evidence="1">
    <location>
        <begin position="97"/>
        <end position="124"/>
    </location>
</feature>
<evidence type="ECO:0000313" key="2">
    <source>
        <dbReference type="EMBL" id="EAQ31319.1"/>
    </source>
</evidence>
<dbReference type="EMBL" id="AAMX01000019">
    <property type="protein sequence ID" value="EAQ31319.1"/>
    <property type="molecule type" value="Genomic_DNA"/>
</dbReference>